<dbReference type="OrthoDB" id="6018897at2759"/>
<organism evidence="5 6">
    <name type="scientific">Danionella cerebrum</name>
    <dbReference type="NCBI Taxonomy" id="2873325"/>
    <lineage>
        <taxon>Eukaryota</taxon>
        <taxon>Metazoa</taxon>
        <taxon>Chordata</taxon>
        <taxon>Craniata</taxon>
        <taxon>Vertebrata</taxon>
        <taxon>Euteleostomi</taxon>
        <taxon>Actinopterygii</taxon>
        <taxon>Neopterygii</taxon>
        <taxon>Teleostei</taxon>
        <taxon>Ostariophysi</taxon>
        <taxon>Cypriniformes</taxon>
        <taxon>Danionidae</taxon>
        <taxon>Danioninae</taxon>
        <taxon>Danionella</taxon>
    </lineage>
</organism>
<dbReference type="InterPro" id="IPR000798">
    <property type="entry name" value="Ez/rad/moesin-like"/>
</dbReference>
<dbReference type="SUPFAM" id="SSF48678">
    <property type="entry name" value="Moesin tail domain"/>
    <property type="match status" value="1"/>
</dbReference>
<evidence type="ECO:0000313" key="5">
    <source>
        <dbReference type="EMBL" id="TRY86582.1"/>
    </source>
</evidence>
<keyword evidence="1" id="KW-0175">Coiled coil</keyword>
<dbReference type="PRINTS" id="PR00661">
    <property type="entry name" value="ERMFAMILY"/>
</dbReference>
<name>A0A553Q9H2_9TELE</name>
<dbReference type="InterPro" id="IPR011259">
    <property type="entry name" value="ERM_C_dom"/>
</dbReference>
<dbReference type="PANTHER" id="PTHR23281">
    <property type="entry name" value="MERLIN/MOESIN/EZRIN/RADIXIN"/>
    <property type="match status" value="1"/>
</dbReference>
<dbReference type="Proteomes" id="UP000316079">
    <property type="component" value="Unassembled WGS sequence"/>
</dbReference>
<reference evidence="5 6" key="1">
    <citation type="journal article" date="2019" name="Sci. Data">
        <title>Hybrid genome assembly and annotation of Danionella translucida.</title>
        <authorList>
            <person name="Kadobianskyi M."/>
            <person name="Schulze L."/>
            <person name="Schuelke M."/>
            <person name="Judkewitz B."/>
        </authorList>
    </citation>
    <scope>NUCLEOTIDE SEQUENCE [LARGE SCALE GENOMIC DNA]</scope>
    <source>
        <strain evidence="5 6">Bolton</strain>
    </source>
</reference>
<feature type="coiled-coil region" evidence="1">
    <location>
        <begin position="160"/>
        <end position="187"/>
    </location>
</feature>
<dbReference type="InterPro" id="IPR008954">
    <property type="entry name" value="Moesin_tail_sf"/>
</dbReference>
<sequence>MSHLQEQMQRAMQLEHERRVAEEEATRLEAERQAALLAKEELARQAQDQLKSQEQLAAELAEHTARIALLEEAKKRKEEEAQTWQHKAQEAQDDLVKTREELHNVMTVPHLPPPPPAYDHEENELEDGEESNSSYSADLQTGGINDHRYEEQRITEAEKNERVQKQLLALTSELAQARDDTKKTQNDLLHTENVRAGRDKYKTLRQIRQGNTKQRIDEFEAL</sequence>
<feature type="compositionally biased region" description="Acidic residues" evidence="2">
    <location>
        <begin position="121"/>
        <end position="130"/>
    </location>
</feature>
<proteinExistence type="predicted"/>
<evidence type="ECO:0000256" key="2">
    <source>
        <dbReference type="SAM" id="MobiDB-lite"/>
    </source>
</evidence>
<protein>
    <submittedName>
        <fullName evidence="5">Uncharacterized protein</fullName>
    </submittedName>
</protein>
<gene>
    <name evidence="5" type="ORF">DNTS_018577</name>
</gene>
<feature type="compositionally biased region" description="Polar residues" evidence="2">
    <location>
        <begin position="1"/>
        <end position="10"/>
    </location>
</feature>
<dbReference type="Gene3D" id="6.10.360.10">
    <property type="match status" value="1"/>
</dbReference>
<evidence type="ECO:0000259" key="4">
    <source>
        <dbReference type="Pfam" id="PF20492"/>
    </source>
</evidence>
<feature type="domain" description="Ezrin/radixin/moesin alpha-helical" evidence="4">
    <location>
        <begin position="3"/>
        <end position="95"/>
    </location>
</feature>
<feature type="compositionally biased region" description="Basic and acidic residues" evidence="2">
    <location>
        <begin position="13"/>
        <end position="26"/>
    </location>
</feature>
<dbReference type="AlphaFoldDB" id="A0A553Q9H2"/>
<evidence type="ECO:0000313" key="6">
    <source>
        <dbReference type="Proteomes" id="UP000316079"/>
    </source>
</evidence>
<dbReference type="Pfam" id="PF00769">
    <property type="entry name" value="ERM_C"/>
    <property type="match status" value="1"/>
</dbReference>
<accession>A0A553Q9H2</accession>
<evidence type="ECO:0000259" key="3">
    <source>
        <dbReference type="Pfam" id="PF00769"/>
    </source>
</evidence>
<feature type="domain" description="Ezrin/radixin/moesin C-terminal" evidence="3">
    <location>
        <begin position="147"/>
        <end position="222"/>
    </location>
</feature>
<dbReference type="InterPro" id="IPR046810">
    <property type="entry name" value="ERM_helical"/>
</dbReference>
<dbReference type="Pfam" id="PF20492">
    <property type="entry name" value="ERM_helical"/>
    <property type="match status" value="1"/>
</dbReference>
<keyword evidence="6" id="KW-1185">Reference proteome</keyword>
<evidence type="ECO:0000256" key="1">
    <source>
        <dbReference type="SAM" id="Coils"/>
    </source>
</evidence>
<feature type="region of interest" description="Disordered" evidence="2">
    <location>
        <begin position="1"/>
        <end position="26"/>
    </location>
</feature>
<comment type="caution">
    <text evidence="5">The sequence shown here is derived from an EMBL/GenBank/DDBJ whole genome shotgun (WGS) entry which is preliminary data.</text>
</comment>
<dbReference type="EMBL" id="SRMA01026197">
    <property type="protein sequence ID" value="TRY86582.1"/>
    <property type="molecule type" value="Genomic_DNA"/>
</dbReference>
<feature type="region of interest" description="Disordered" evidence="2">
    <location>
        <begin position="106"/>
        <end position="148"/>
    </location>
</feature>
<dbReference type="InterPro" id="IPR011174">
    <property type="entry name" value="ERM"/>
</dbReference>
<dbReference type="GO" id="GO:0003779">
    <property type="term" value="F:actin binding"/>
    <property type="evidence" value="ECO:0007669"/>
    <property type="project" value="InterPro"/>
</dbReference>